<organism evidence="5">
    <name type="scientific">Rhizoctonia cerealis duamitovirus</name>
    <dbReference type="NCBI Taxonomy" id="3068666"/>
    <lineage>
        <taxon>Viruses</taxon>
        <taxon>Riboviria</taxon>
        <taxon>Orthornavirae</taxon>
        <taxon>Lenarviricota</taxon>
        <taxon>Howeltoviricetes</taxon>
        <taxon>Cryppavirales</taxon>
        <taxon>Mitoviridae</taxon>
        <taxon>Duamitovirus</taxon>
    </lineage>
</organism>
<evidence type="ECO:0000256" key="4">
    <source>
        <dbReference type="SAM" id="Phobius"/>
    </source>
</evidence>
<dbReference type="InterPro" id="IPR008686">
    <property type="entry name" value="RNA_pol_mitovir"/>
</dbReference>
<dbReference type="PANTHER" id="PTHR34456">
    <property type="entry name" value="MITOVIRUS RNA-DEPENDENT RNA POLYMERASE"/>
    <property type="match status" value="1"/>
</dbReference>
<sequence length="924" mass="103184">MWLVERSRCLKQPTKLTMIITFAIITAILSMLALISLVLTRMMVSLFRLHPAVKRIVNSLPMVTSRVNTLSAKVVKLQSGPFGNKGQTRKFSTSDRVLAGGLKPSSKLVGGSLTQGPVIDKAPKKVKGAFLKQLSRFKYVIKNNVNAMASVKGGWPLLRLVIVLLPLVGLHTTSARVRGLYCFLKFLSKRVYHNGPKGACLTLKVMSVILQQSLGGMVIPDMTELKFRVSRTNRGLPRVIPVEHRKEIRGGNTSLARFYLSLFSIYRLMTFDGNYDMNALTKTIVTPIKDLMSFNHILGELKTFIPVFWRMLGREIGMNSASLGIELRRMYEELTLTPLLKSSPSTASIKLEGDIKVSELSPLELMEESDLTPTVSSHPLSVVVSGVRLATNPELGPNIMFFLDLLPDKHPVRLLWLHCKSINLDWNLVPNLTLSLGKLSLKQEAAGKVRVFAMVDPWTQWLLKPLHTVIFDHVLKGLDQDGTMDQIKPIRNLLQKGSNRYLASFDLSAATDRLSVLLQEKLLVPLVGPEFASNWRSLLVNRDYSIAVPKQFSGGVKQKTVRYAVGQPMGALSSWAMLALTHHFIVQYCAYIERVMPVRKGLPIWFDGYAVLGDDIVIANKQVANRYKLVMASLGVTIGLAKSLVSPYGTALEFAKRTFWNGVDVSPISFVEIQMAFTHPAGAVDFIKKYSLSLAAFLKAAGYRFNVLGGLNKPLGKLNSKVRLLVLALNTPVSVEEINDFFTLGMPRSGIGLVETKEMIDLLVSKELVRMKRALNELRQKLYTLELDVLRAKYIAEKLDSLQDKHLVRYPFKFLYALVKDIMFMTNSHAKSTALVQTEFISGQLTATMLHRYDLTIAQLFESLIGLQKDVANLPINSLSYVRVLEGSERTLTDTVYIRLWKSLSGYLQGTKSLPNRVPFGIGF</sequence>
<keyword evidence="1 5" id="KW-0696">RNA-directed RNA polymerase</keyword>
<keyword evidence="4" id="KW-0812">Transmembrane</keyword>
<accession>A0AA51BSB4</accession>
<reference evidence="5" key="1">
    <citation type="journal article" date="2023" name="Microbiol. Spectr.">
        <title>Extreme Diversity of Mycoviruses Present in Single Strains of Rhizoctonia cerealis, the Pathogen of Wheat Sharp Eyespot.</title>
        <authorList>
            <person name="Li W."/>
            <person name="Sun H."/>
            <person name="Cao S."/>
            <person name="Zhang A."/>
            <person name="Zhang H."/>
            <person name="Shu Y."/>
            <person name="Chen H."/>
        </authorList>
    </citation>
    <scope>NUCLEOTIDE SEQUENCE</scope>
    <source>
        <strain evidence="5">RcDMV-10125-3</strain>
    </source>
</reference>
<dbReference type="GO" id="GO:0003968">
    <property type="term" value="F:RNA-directed RNA polymerase activity"/>
    <property type="evidence" value="ECO:0007669"/>
    <property type="project" value="UniProtKB-KW"/>
</dbReference>
<evidence type="ECO:0000256" key="3">
    <source>
        <dbReference type="ARBA" id="ARBA00022695"/>
    </source>
</evidence>
<keyword evidence="2" id="KW-0808">Transferase</keyword>
<keyword evidence="4" id="KW-1133">Transmembrane helix</keyword>
<dbReference type="Pfam" id="PF05919">
    <property type="entry name" value="Mitovir_RNA_pol"/>
    <property type="match status" value="1"/>
</dbReference>
<evidence type="ECO:0000256" key="1">
    <source>
        <dbReference type="ARBA" id="ARBA00022484"/>
    </source>
</evidence>
<proteinExistence type="predicted"/>
<feature type="transmembrane region" description="Helical" evidence="4">
    <location>
        <begin position="16"/>
        <end position="39"/>
    </location>
</feature>
<dbReference type="PANTHER" id="PTHR34456:SF13">
    <property type="entry name" value="REVERSE TRANSCRIPTASE DOMAIN-CONTAINING PROTEIN"/>
    <property type="match status" value="1"/>
</dbReference>
<keyword evidence="4" id="KW-0472">Membrane</keyword>
<evidence type="ECO:0000256" key="2">
    <source>
        <dbReference type="ARBA" id="ARBA00022679"/>
    </source>
</evidence>
<keyword evidence="3" id="KW-0548">Nucleotidyltransferase</keyword>
<evidence type="ECO:0000313" key="5">
    <source>
        <dbReference type="EMBL" id="WMI40084.1"/>
    </source>
</evidence>
<protein>
    <submittedName>
        <fullName evidence="5">RNA-dependent RNA polymerase</fullName>
    </submittedName>
</protein>
<reference evidence="5" key="2">
    <citation type="submission" date="2023-05" db="EMBL/GenBank/DDBJ databases">
        <authorList>
            <person name="Li W."/>
        </authorList>
    </citation>
    <scope>NUCLEOTIDE SEQUENCE</scope>
    <source>
        <strain evidence="5">RcDMV-10125-3</strain>
    </source>
</reference>
<dbReference type="SUPFAM" id="SSF56672">
    <property type="entry name" value="DNA/RNA polymerases"/>
    <property type="match status" value="1"/>
</dbReference>
<dbReference type="EMBL" id="OQ999782">
    <property type="protein sequence ID" value="WMI40084.1"/>
    <property type="molecule type" value="Genomic_RNA"/>
</dbReference>
<dbReference type="InterPro" id="IPR043502">
    <property type="entry name" value="DNA/RNA_pol_sf"/>
</dbReference>
<name>A0AA51BSB4_9VIRU</name>